<keyword evidence="6" id="KW-1185">Reference proteome</keyword>
<dbReference type="RefSeq" id="WP_138772107.1">
    <property type="nucleotide sequence ID" value="NZ_VCQT01000027.1"/>
</dbReference>
<evidence type="ECO:0000313" key="5">
    <source>
        <dbReference type="EMBL" id="TMW13004.1"/>
    </source>
</evidence>
<reference evidence="5 6" key="1">
    <citation type="submission" date="2019-05" db="EMBL/GenBank/DDBJ databases">
        <title>Genome of Alcanivorax gelatiniphagus, an oil degrading marine bacteria.</title>
        <authorList>
            <person name="Kwon K.K."/>
        </authorList>
    </citation>
    <scope>NUCLEOTIDE SEQUENCE [LARGE SCALE GENOMIC DNA]</scope>
    <source>
        <strain evidence="5 6">MEBiC 08158</strain>
    </source>
</reference>
<dbReference type="InterPro" id="IPR029058">
    <property type="entry name" value="AB_hydrolase_fold"/>
</dbReference>
<dbReference type="PANTHER" id="PTHR40841:SF2">
    <property type="entry name" value="SIDEROPHORE-DEGRADING ESTERASE (EUROFUNG)"/>
    <property type="match status" value="1"/>
</dbReference>
<dbReference type="EMBL" id="VCQT01000027">
    <property type="protein sequence ID" value="TMW13004.1"/>
    <property type="molecule type" value="Genomic_DNA"/>
</dbReference>
<accession>A0ABY2XME4</accession>
<feature type="chain" id="PRO_5046996856" evidence="4">
    <location>
        <begin position="27"/>
        <end position="317"/>
    </location>
</feature>
<dbReference type="SUPFAM" id="SSF53474">
    <property type="entry name" value="alpha/beta-Hydrolases"/>
    <property type="match status" value="1"/>
</dbReference>
<comment type="caution">
    <text evidence="5">The sequence shown here is derived from an EMBL/GenBank/DDBJ whole genome shotgun (WGS) entry which is preliminary data.</text>
</comment>
<protein>
    <submittedName>
        <fullName evidence="5">Alpha/beta hydrolase</fullName>
    </submittedName>
</protein>
<evidence type="ECO:0000313" key="6">
    <source>
        <dbReference type="Proteomes" id="UP000739180"/>
    </source>
</evidence>
<dbReference type="PANTHER" id="PTHR40841">
    <property type="entry name" value="SIDEROPHORE TRIACETYLFUSARININE C ESTERASE"/>
    <property type="match status" value="1"/>
</dbReference>
<gene>
    <name evidence="5" type="ORF">FGS76_08030</name>
</gene>
<name>A0ABY2XME4_9GAMM</name>
<dbReference type="GO" id="GO:0016787">
    <property type="term" value="F:hydrolase activity"/>
    <property type="evidence" value="ECO:0007669"/>
    <property type="project" value="UniProtKB-KW"/>
</dbReference>
<comment type="similarity">
    <text evidence="1">Belongs to the esterase D family.</text>
</comment>
<keyword evidence="2 5" id="KW-0378">Hydrolase</keyword>
<dbReference type="InterPro" id="IPR052558">
    <property type="entry name" value="Siderophore_Hydrolase_D"/>
</dbReference>
<keyword evidence="4" id="KW-0732">Signal</keyword>
<feature type="region of interest" description="Disordered" evidence="3">
    <location>
        <begin position="122"/>
        <end position="152"/>
    </location>
</feature>
<feature type="signal peptide" evidence="4">
    <location>
        <begin position="1"/>
        <end position="26"/>
    </location>
</feature>
<dbReference type="InterPro" id="IPR000801">
    <property type="entry name" value="Esterase-like"/>
</dbReference>
<evidence type="ECO:0000256" key="2">
    <source>
        <dbReference type="ARBA" id="ARBA00022801"/>
    </source>
</evidence>
<dbReference type="Gene3D" id="3.40.50.1820">
    <property type="entry name" value="alpha/beta hydrolase"/>
    <property type="match status" value="1"/>
</dbReference>
<proteinExistence type="inferred from homology"/>
<dbReference type="Pfam" id="PF00756">
    <property type="entry name" value="Esterase"/>
    <property type="match status" value="1"/>
</dbReference>
<dbReference type="Proteomes" id="UP000739180">
    <property type="component" value="Unassembled WGS sequence"/>
</dbReference>
<feature type="compositionally biased region" description="Basic and acidic residues" evidence="3">
    <location>
        <begin position="124"/>
        <end position="147"/>
    </location>
</feature>
<evidence type="ECO:0000256" key="3">
    <source>
        <dbReference type="SAM" id="MobiDB-lite"/>
    </source>
</evidence>
<evidence type="ECO:0000256" key="1">
    <source>
        <dbReference type="ARBA" id="ARBA00005622"/>
    </source>
</evidence>
<sequence>MSIDLQRRLLCAALAGAALLPAAALGRPDMTRTMGTTLADTGSRWYRLQSWRLDAGPGRRAHRIWLAIPRTEAPADGYPVLYLLDGNAALARLREEWLAPLAEGRPPVLVMIGYDTDLMFNGADRQRDYTPPRPDGSRPRDDRHPDRQSGGAADFLERIERHIMPRVADTVAIDPTRRGLWGHSYGGLFTLFALTARPGAFDNYFPTSPSLGWADGVLNQHLEALADSPPSQPAQVWIRRGSEELRAPRDADAATLERLRGQANEQFSSFCDELAEIPPLTVHRRIDPGLGHGAMFSASLPDTLRITAGLPPLQDWS</sequence>
<evidence type="ECO:0000256" key="4">
    <source>
        <dbReference type="SAM" id="SignalP"/>
    </source>
</evidence>
<organism evidence="5 6">
    <name type="scientific">Alloalcanivorax gelatiniphagus</name>
    <dbReference type="NCBI Taxonomy" id="1194167"/>
    <lineage>
        <taxon>Bacteria</taxon>
        <taxon>Pseudomonadati</taxon>
        <taxon>Pseudomonadota</taxon>
        <taxon>Gammaproteobacteria</taxon>
        <taxon>Oceanospirillales</taxon>
        <taxon>Alcanivoracaceae</taxon>
        <taxon>Alloalcanivorax</taxon>
    </lineage>
</organism>